<accession>A0A7Y0PPC6</accession>
<proteinExistence type="predicted"/>
<keyword evidence="3" id="KW-1185">Reference proteome</keyword>
<dbReference type="SUPFAM" id="SSF53335">
    <property type="entry name" value="S-adenosyl-L-methionine-dependent methyltransferases"/>
    <property type="match status" value="1"/>
</dbReference>
<dbReference type="AlphaFoldDB" id="A0A7Y0PPC6"/>
<organism evidence="2 3">
    <name type="scientific">Niallia alba</name>
    <dbReference type="NCBI Taxonomy" id="2729105"/>
    <lineage>
        <taxon>Bacteria</taxon>
        <taxon>Bacillati</taxon>
        <taxon>Bacillota</taxon>
        <taxon>Bacilli</taxon>
        <taxon>Bacillales</taxon>
        <taxon>Bacillaceae</taxon>
        <taxon>Niallia</taxon>
    </lineage>
</organism>
<evidence type="ECO:0000313" key="2">
    <source>
        <dbReference type="EMBL" id="NMO79982.1"/>
    </source>
</evidence>
<keyword evidence="2" id="KW-0808">Transferase</keyword>
<keyword evidence="2" id="KW-0489">Methyltransferase</keyword>
<dbReference type="Gene3D" id="3.40.50.150">
    <property type="entry name" value="Vaccinia Virus protein VP39"/>
    <property type="match status" value="1"/>
</dbReference>
<dbReference type="CDD" id="cd02440">
    <property type="entry name" value="AdoMet_MTases"/>
    <property type="match status" value="1"/>
</dbReference>
<dbReference type="PANTHER" id="PTHR14911:SF13">
    <property type="entry name" value="TRNA (GUANINE(6)-N2)-METHYLTRANSFERASE THUMP3"/>
    <property type="match status" value="1"/>
</dbReference>
<dbReference type="Pfam" id="PF01170">
    <property type="entry name" value="UPF0020"/>
    <property type="match status" value="1"/>
</dbReference>
<dbReference type="PANTHER" id="PTHR14911">
    <property type="entry name" value="THUMP DOMAIN-CONTAINING"/>
    <property type="match status" value="1"/>
</dbReference>
<dbReference type="GO" id="GO:0030488">
    <property type="term" value="P:tRNA methylation"/>
    <property type="evidence" value="ECO:0007669"/>
    <property type="project" value="TreeGrafter"/>
</dbReference>
<reference evidence="2 3" key="1">
    <citation type="submission" date="2020-04" db="EMBL/GenBank/DDBJ databases">
        <title>Bacillus sp. UniB3 isolated from commercial digestive syrup.</title>
        <authorList>
            <person name="Thorat V."/>
            <person name="Kirdat K."/>
            <person name="Tiwarekar B."/>
            <person name="Yadav A."/>
        </authorList>
    </citation>
    <scope>NUCLEOTIDE SEQUENCE [LARGE SCALE GENOMIC DNA]</scope>
    <source>
        <strain evidence="2 3">UniB3</strain>
    </source>
</reference>
<dbReference type="Proteomes" id="UP000588491">
    <property type="component" value="Unassembled WGS sequence"/>
</dbReference>
<evidence type="ECO:0000259" key="1">
    <source>
        <dbReference type="Pfam" id="PF01170"/>
    </source>
</evidence>
<sequence>MKKWNSSRAYPKRRRKNLSQNRLVPNTFLYTFNYAEEEEHLCKLEVRSLFRADLHAFVLESSISRDPSRSPFIKEKIAVLFTGDRLEELIQKVEAMPPLRGTYKVIGINYRDIDPLDKMEFNERKGIARQIGCLVPGAANLHNPEIVFAITKLKGKWYFGYYSENQGMWLIHQQKPHNYSTALTTRVARALVNIAVPELRGVKVIDPCCGIGTVLVEALSMGVNITGSDYNPLVMKGIRNNLAHFGLSGPVFLRDIRDITEMYDVAIIDMPYNLCSVVSDEEKFAMLQSARRFAKKMVIVTTEDIDGILGEAGFEIVDRCEVPKGKFIRQTIVCC</sequence>
<feature type="domain" description="Ribosomal RNA large subunit methyltransferase K/L-like methyltransferase" evidence="1">
    <location>
        <begin position="175"/>
        <end position="273"/>
    </location>
</feature>
<comment type="caution">
    <text evidence="2">The sequence shown here is derived from an EMBL/GenBank/DDBJ whole genome shotgun (WGS) entry which is preliminary data.</text>
</comment>
<evidence type="ECO:0000313" key="3">
    <source>
        <dbReference type="Proteomes" id="UP000588491"/>
    </source>
</evidence>
<dbReference type="GO" id="GO:0016423">
    <property type="term" value="F:tRNA (guanine) methyltransferase activity"/>
    <property type="evidence" value="ECO:0007669"/>
    <property type="project" value="TreeGrafter"/>
</dbReference>
<dbReference type="EMBL" id="JABBPK010000001">
    <property type="protein sequence ID" value="NMO79982.1"/>
    <property type="molecule type" value="Genomic_DNA"/>
</dbReference>
<name>A0A7Y0PPC6_9BACI</name>
<protein>
    <submittedName>
        <fullName evidence="2">RNA methyltransferase</fullName>
    </submittedName>
</protein>
<dbReference type="InterPro" id="IPR029063">
    <property type="entry name" value="SAM-dependent_MTases_sf"/>
</dbReference>
<gene>
    <name evidence="2" type="ORF">HHU08_23955</name>
</gene>
<dbReference type="InterPro" id="IPR000241">
    <property type="entry name" value="RlmKL-like_Mtase"/>
</dbReference>